<name>A0A3L7J638_9MICO</name>
<dbReference type="OrthoDB" id="162291at85023"/>
<comment type="caution">
    <text evidence="1">The sequence shown here is derived from an EMBL/GenBank/DDBJ whole genome shotgun (WGS) entry which is preliminary data.</text>
</comment>
<dbReference type="AlphaFoldDB" id="A0A3L7J638"/>
<gene>
    <name evidence="1" type="ORF">D9V28_04910</name>
</gene>
<dbReference type="EMBL" id="RCWJ01000001">
    <property type="protein sequence ID" value="RLQ86178.1"/>
    <property type="molecule type" value="Genomic_DNA"/>
</dbReference>
<organism evidence="1 2">
    <name type="scientific">Mycetocola zhadangensis</name>
    <dbReference type="NCBI Taxonomy" id="1164595"/>
    <lineage>
        <taxon>Bacteria</taxon>
        <taxon>Bacillati</taxon>
        <taxon>Actinomycetota</taxon>
        <taxon>Actinomycetes</taxon>
        <taxon>Micrococcales</taxon>
        <taxon>Microbacteriaceae</taxon>
        <taxon>Mycetocola</taxon>
    </lineage>
</organism>
<proteinExistence type="predicted"/>
<sequence>MVTFSSYTPKPSIAVLDAAARKAMAGRSDSDAFSCVLTVLCRLLEYPHVTPTDVRFSLSRIDTDERYRAVTKSQRQWRLAVRKALQARALRSFAPEDAARVAERIAHARKFVGHLLTEQNPDRPRLKPQAEVNARDALLIAGATITGTLLDEKSQNAVLMTGGWLAMQMGKSTTASKAAADAVKAGWLTRVGTANGTPRYRVAPLRSDAARATAAANEDLITALATGAFDSHEAAELIMTATHPAWSFGAEAGLSRRVFFRLLADMTAPSRSLAEGWCFGIVAGSGQKTFKALAGQGILALPNLATSQPLADQLDLAAANAGQAKAKLHEANIAKAAAKAELAAVAKTNYVNGGQWGRDLVAHFGGAPRITNLADPAQLTAVRVFATALRDAVLTSPLDVSGQAGVRNAVAYERK</sequence>
<reference evidence="1 2" key="1">
    <citation type="submission" date="2018-10" db="EMBL/GenBank/DDBJ databases">
        <authorList>
            <person name="Li J."/>
        </authorList>
    </citation>
    <scope>NUCLEOTIDE SEQUENCE [LARGE SCALE GENOMIC DNA]</scope>
    <source>
        <strain evidence="1 2">ZD1-4</strain>
    </source>
</reference>
<dbReference type="Proteomes" id="UP000282460">
    <property type="component" value="Unassembled WGS sequence"/>
</dbReference>
<dbReference type="RefSeq" id="WP_121658536.1">
    <property type="nucleotide sequence ID" value="NZ_BMEK01000001.1"/>
</dbReference>
<accession>A0A3L7J638</accession>
<evidence type="ECO:0000313" key="2">
    <source>
        <dbReference type="Proteomes" id="UP000282460"/>
    </source>
</evidence>
<evidence type="ECO:0000313" key="1">
    <source>
        <dbReference type="EMBL" id="RLQ86178.1"/>
    </source>
</evidence>
<protein>
    <submittedName>
        <fullName evidence="1">Uncharacterized protein</fullName>
    </submittedName>
</protein>
<keyword evidence="2" id="KW-1185">Reference proteome</keyword>